<feature type="compositionally biased region" description="Basic residues" evidence="15">
    <location>
        <begin position="1276"/>
        <end position="1294"/>
    </location>
</feature>
<feature type="region of interest" description="Disordered" evidence="15">
    <location>
        <begin position="140"/>
        <end position="171"/>
    </location>
</feature>
<organism evidence="19 20">
    <name type="scientific">Galleria mellonella</name>
    <name type="common">Greater wax moth</name>
    <dbReference type="NCBI Taxonomy" id="7137"/>
    <lineage>
        <taxon>Eukaryota</taxon>
        <taxon>Metazoa</taxon>
        <taxon>Ecdysozoa</taxon>
        <taxon>Arthropoda</taxon>
        <taxon>Hexapoda</taxon>
        <taxon>Insecta</taxon>
        <taxon>Pterygota</taxon>
        <taxon>Neoptera</taxon>
        <taxon>Endopterygota</taxon>
        <taxon>Lepidoptera</taxon>
        <taxon>Glossata</taxon>
        <taxon>Ditrysia</taxon>
        <taxon>Pyraloidea</taxon>
        <taxon>Pyralidae</taxon>
        <taxon>Galleriinae</taxon>
        <taxon>Galleria</taxon>
    </lineage>
</organism>
<keyword evidence="5" id="KW-0378">Hydrolase</keyword>
<feature type="domain" description="Helicase C-terminal" evidence="18">
    <location>
        <begin position="818"/>
        <end position="968"/>
    </location>
</feature>
<gene>
    <name evidence="20" type="primary">LOC113510622</name>
</gene>
<feature type="region of interest" description="Disordered" evidence="15">
    <location>
        <begin position="1240"/>
        <end position="1350"/>
    </location>
</feature>
<evidence type="ECO:0000256" key="13">
    <source>
        <dbReference type="ARBA" id="ARBA00044542"/>
    </source>
</evidence>
<comment type="catalytic activity">
    <reaction evidence="11">
        <text>Couples ATP hydrolysis with the unwinding of duplex DNA by translocating in the 3'-5' direction.</text>
        <dbReference type="EC" id="5.6.2.4"/>
    </reaction>
</comment>
<name>A0ABM3MLI6_GALME</name>
<feature type="compositionally biased region" description="Low complexity" evidence="15">
    <location>
        <begin position="1255"/>
        <end position="1272"/>
    </location>
</feature>
<dbReference type="InterPro" id="IPR002464">
    <property type="entry name" value="DNA/RNA_helicase_DEAH_CS"/>
</dbReference>
<evidence type="ECO:0000256" key="12">
    <source>
        <dbReference type="ARBA" id="ARBA00034808"/>
    </source>
</evidence>
<evidence type="ECO:0000256" key="3">
    <source>
        <dbReference type="ARBA" id="ARBA00005446"/>
    </source>
</evidence>
<reference evidence="20" key="1">
    <citation type="submission" date="2025-08" db="UniProtKB">
        <authorList>
            <consortium name="RefSeq"/>
        </authorList>
    </citation>
    <scope>IDENTIFICATION</scope>
    <source>
        <tissue evidence="20">Whole larvae</tissue>
    </source>
</reference>
<dbReference type="InterPro" id="IPR001650">
    <property type="entry name" value="Helicase_C-like"/>
</dbReference>
<keyword evidence="8" id="KW-0238">DNA-binding</keyword>
<dbReference type="SUPFAM" id="SSF47819">
    <property type="entry name" value="HRDC-like"/>
    <property type="match status" value="1"/>
</dbReference>
<dbReference type="SMART" id="SM00341">
    <property type="entry name" value="HRDC"/>
    <property type="match status" value="1"/>
</dbReference>
<accession>A0ABM3MLI6</accession>
<evidence type="ECO:0000256" key="10">
    <source>
        <dbReference type="ARBA" id="ARBA00023242"/>
    </source>
</evidence>
<dbReference type="PANTHER" id="PTHR13710">
    <property type="entry name" value="DNA HELICASE RECQ FAMILY MEMBER"/>
    <property type="match status" value="1"/>
</dbReference>
<dbReference type="SMART" id="SM00490">
    <property type="entry name" value="HELICc"/>
    <property type="match status" value="1"/>
</dbReference>
<dbReference type="InterPro" id="IPR011545">
    <property type="entry name" value="DEAD/DEAH_box_helicase_dom"/>
</dbReference>
<dbReference type="InterPro" id="IPR004589">
    <property type="entry name" value="DNA_helicase_ATP-dep_RecQ"/>
</dbReference>
<feature type="compositionally biased region" description="Low complexity" evidence="15">
    <location>
        <begin position="1295"/>
        <end position="1314"/>
    </location>
</feature>
<keyword evidence="6" id="KW-0347">Helicase</keyword>
<dbReference type="Gene3D" id="1.10.150.80">
    <property type="entry name" value="HRDC domain"/>
    <property type="match status" value="1"/>
</dbReference>
<keyword evidence="19" id="KW-1185">Reference proteome</keyword>
<dbReference type="PROSITE" id="PS00690">
    <property type="entry name" value="DEAH_ATP_HELICASE"/>
    <property type="match status" value="1"/>
</dbReference>
<evidence type="ECO:0000256" key="6">
    <source>
        <dbReference type="ARBA" id="ARBA00022806"/>
    </source>
</evidence>
<protein>
    <recommendedName>
        <fullName evidence="12">DNA 3'-5' helicase</fullName>
        <ecNumber evidence="12">5.6.2.4</ecNumber>
    </recommendedName>
    <alternativeName>
        <fullName evidence="13">DNA 3'-5' helicase BLM</fullName>
    </alternativeName>
</protein>
<dbReference type="InterPro" id="IPR036390">
    <property type="entry name" value="WH_DNA-bd_sf"/>
</dbReference>
<keyword evidence="9" id="KW-0413">Isomerase</keyword>
<dbReference type="Pfam" id="PF00271">
    <property type="entry name" value="Helicase_C"/>
    <property type="match status" value="1"/>
</dbReference>
<comment type="similarity">
    <text evidence="3">Belongs to the helicase family. RecQ subfamily.</text>
</comment>
<evidence type="ECO:0000256" key="8">
    <source>
        <dbReference type="ARBA" id="ARBA00023125"/>
    </source>
</evidence>
<evidence type="ECO:0000256" key="2">
    <source>
        <dbReference type="ARBA" id="ARBA00004123"/>
    </source>
</evidence>
<dbReference type="InterPro" id="IPR027417">
    <property type="entry name" value="P-loop_NTPase"/>
</dbReference>
<dbReference type="InterPro" id="IPR044876">
    <property type="entry name" value="HRDC_dom_sf"/>
</dbReference>
<feature type="domain" description="HRDC" evidence="16">
    <location>
        <begin position="1152"/>
        <end position="1232"/>
    </location>
</feature>
<dbReference type="SUPFAM" id="SSF46785">
    <property type="entry name" value="Winged helix' DNA-binding domain"/>
    <property type="match status" value="1"/>
</dbReference>
<dbReference type="SMART" id="SM00487">
    <property type="entry name" value="DEXDc"/>
    <property type="match status" value="1"/>
</dbReference>
<evidence type="ECO:0000313" key="19">
    <source>
        <dbReference type="Proteomes" id="UP001652740"/>
    </source>
</evidence>
<evidence type="ECO:0000256" key="5">
    <source>
        <dbReference type="ARBA" id="ARBA00022801"/>
    </source>
</evidence>
<dbReference type="Pfam" id="PF16124">
    <property type="entry name" value="RecQ_Zn_bind"/>
    <property type="match status" value="1"/>
</dbReference>
<evidence type="ECO:0000256" key="11">
    <source>
        <dbReference type="ARBA" id="ARBA00034617"/>
    </source>
</evidence>
<feature type="domain" description="Helicase ATP-binding" evidence="17">
    <location>
        <begin position="621"/>
        <end position="796"/>
    </location>
</feature>
<dbReference type="PROSITE" id="PS51192">
    <property type="entry name" value="HELICASE_ATP_BIND_1"/>
    <property type="match status" value="1"/>
</dbReference>
<dbReference type="NCBIfam" id="TIGR00614">
    <property type="entry name" value="recQ_fam"/>
    <property type="match status" value="1"/>
</dbReference>
<dbReference type="Pfam" id="PF00270">
    <property type="entry name" value="DEAD"/>
    <property type="match status" value="1"/>
</dbReference>
<dbReference type="Pfam" id="PF00570">
    <property type="entry name" value="HRDC"/>
    <property type="match status" value="1"/>
</dbReference>
<dbReference type="InterPro" id="IPR002121">
    <property type="entry name" value="HRDC_dom"/>
</dbReference>
<evidence type="ECO:0000256" key="15">
    <source>
        <dbReference type="SAM" id="MobiDB-lite"/>
    </source>
</evidence>
<evidence type="ECO:0000259" key="17">
    <source>
        <dbReference type="PROSITE" id="PS51192"/>
    </source>
</evidence>
<dbReference type="Proteomes" id="UP001652740">
    <property type="component" value="Unplaced"/>
</dbReference>
<evidence type="ECO:0000256" key="9">
    <source>
        <dbReference type="ARBA" id="ARBA00023235"/>
    </source>
</evidence>
<dbReference type="RefSeq" id="XP_052752248.1">
    <property type="nucleotide sequence ID" value="XM_052896288.1"/>
</dbReference>
<dbReference type="PROSITE" id="PS50967">
    <property type="entry name" value="HRDC"/>
    <property type="match status" value="1"/>
</dbReference>
<keyword evidence="7" id="KW-0067">ATP-binding</keyword>
<comment type="subcellular location">
    <subcellularLocation>
        <location evidence="2">Nucleus</location>
    </subcellularLocation>
</comment>
<evidence type="ECO:0000259" key="16">
    <source>
        <dbReference type="PROSITE" id="PS50967"/>
    </source>
</evidence>
<evidence type="ECO:0000256" key="7">
    <source>
        <dbReference type="ARBA" id="ARBA00022840"/>
    </source>
</evidence>
<dbReference type="PANTHER" id="PTHR13710:SF153">
    <property type="entry name" value="RECQ-LIKE DNA HELICASE BLM"/>
    <property type="match status" value="1"/>
</dbReference>
<comment type="catalytic activity">
    <reaction evidence="14">
        <text>ATP + H2O = ADP + phosphate + H(+)</text>
        <dbReference type="Rhea" id="RHEA:13065"/>
        <dbReference type="ChEBI" id="CHEBI:15377"/>
        <dbReference type="ChEBI" id="CHEBI:15378"/>
        <dbReference type="ChEBI" id="CHEBI:30616"/>
        <dbReference type="ChEBI" id="CHEBI:43474"/>
        <dbReference type="ChEBI" id="CHEBI:456216"/>
    </reaction>
</comment>
<dbReference type="InterPro" id="IPR018982">
    <property type="entry name" value="RQC_domain"/>
</dbReference>
<dbReference type="InterPro" id="IPR014001">
    <property type="entry name" value="Helicase_ATP-bd"/>
</dbReference>
<proteinExistence type="inferred from homology"/>
<evidence type="ECO:0000259" key="18">
    <source>
        <dbReference type="PROSITE" id="PS51194"/>
    </source>
</evidence>
<dbReference type="PROSITE" id="PS51194">
    <property type="entry name" value="HELICASE_CTER"/>
    <property type="match status" value="1"/>
</dbReference>
<dbReference type="Gene3D" id="1.10.10.10">
    <property type="entry name" value="Winged helix-like DNA-binding domain superfamily/Winged helix DNA-binding domain"/>
    <property type="match status" value="1"/>
</dbReference>
<sequence>MASKGMDPKQKYSLLNFIKKSSRDSESESIQSATNQQIIEKKSKFVFKSKSTSTANWTPPFKKNSENVSQLAKEPSLSPSILDNRVENHVNIDRNKRTNNAPLNAFDEYDDMDCFPYTFNETSNTPISEKCNKSIRISATPSPQKKKIEQTSSANTKILKTPKKSSPKENAEIKSLKLDTSLKNFLLNISENPSVQKAKLDKSALSLQDLEECKTLYIEILEKVFNAFDRIPTRTKEKLPGYNSKIYSHLKYWRYKLKMAIQQTPSKNTSKKASKTQNDSKSVSTIESNLSASPSLLNNCEDDDLDDFDLNGTQVSVKKSVKTISEVPEARGSINMNYNAGPSTKLTDKTVKKSLFCDSFSTCTSTKDLDIKTECDAGNLDTPSNVKGKGKFVFKRPSRAATEESSNMPSTSPIISNTAERLKNALGTLKPLVDQESPKVVPVANSSVNFQPPQLSKSSLLSMTDTVLEPSSGDDPLVDDEYMDEYSVPIDIDADIEFAHPSSEPMSIDSDHSKVAEVVNDKEIPVDEDGWPEYRMEDFEDVNFVSESKEPEVVNLMEHSMVEDNKKPKYEGMGDFHEGTKNDGITGEFDGMDYPHSSLMMEMFKEKFGLKTFRPNQLQVINATLLGHDCFVLMPTGGGKSLCYQLPAILTPGVTIVISPLKSLILDQVNKLLSLDIPAAHLSGDISAAEADEVYHKLSMREPLLKLLYVTPEKISSSPKFQDVLTALYSRDKIARFVVDEAHCVSQWGHDFRPDYKRLHVLRQRFPRAPLMALTATATPRVRMDILHQLKVTGCKWFLSSFNRPNLIYKILEKKPKSINEEVVAVIKEKFYRDSGIVYCLSRKECDEMAAALRRAGLAAAAYHAGLPDRQRGAVQTAWLADRHKVICATIAFGMGVDKADVRFVIHHSMPKSVEGYYQEAGRAGRDGELAHCLLYYCYGDVIRYRRLLHMERNTTAEARRVHEENLLRMVEVCESVAECRRAHVLAILGERFPRDRCRAAAAACDTCRARTRHQPVDVTEECRAVVSCVGGARGRYTLLQLADTLRGSRQQRLAALHDHPIHGRCKSWDRGDVQRLLRHLVVRGLLAERLVFTNDIASAYLELGPNANKILSGGHRVVFPMRCAEKPSVSLPVGGAAGAGSDVSPVHALLKRIEERCYADLVEACREMGEARGVSLAAVLPQAALKAMCQRLPDTAEAMLALPHVTRANYDKYGAHLLTITSAYAVEKMGVLMQYEDDLEAEKAKEEQSEESDSPPSSSTSRRGSPRARSGTRGGVRKRYRRKPTSAAKKKAAKGAWGTRGRTAATPSTSTSKSKSKFGNKLGSMPVPRPNNTLNTRPGVFNPSKLNLI</sequence>
<keyword evidence="10" id="KW-0539">Nucleus</keyword>
<evidence type="ECO:0000256" key="4">
    <source>
        <dbReference type="ARBA" id="ARBA00022741"/>
    </source>
</evidence>
<keyword evidence="4" id="KW-0547">Nucleotide-binding</keyword>
<dbReference type="GeneID" id="113510622"/>
<dbReference type="Gene3D" id="3.40.50.300">
    <property type="entry name" value="P-loop containing nucleotide triphosphate hydrolases"/>
    <property type="match status" value="2"/>
</dbReference>
<dbReference type="SUPFAM" id="SSF52540">
    <property type="entry name" value="P-loop containing nucleoside triphosphate hydrolases"/>
    <property type="match status" value="1"/>
</dbReference>
<dbReference type="InterPro" id="IPR032284">
    <property type="entry name" value="RecQ_Zn-bd"/>
</dbReference>
<dbReference type="SMART" id="SM00956">
    <property type="entry name" value="RQC"/>
    <property type="match status" value="1"/>
</dbReference>
<dbReference type="InterPro" id="IPR010997">
    <property type="entry name" value="HRDC-like_sf"/>
</dbReference>
<dbReference type="InterPro" id="IPR036388">
    <property type="entry name" value="WH-like_DNA-bd_sf"/>
</dbReference>
<feature type="region of interest" description="Disordered" evidence="15">
    <location>
        <begin position="264"/>
        <end position="285"/>
    </location>
</feature>
<evidence type="ECO:0000313" key="20">
    <source>
        <dbReference type="RefSeq" id="XP_052752248.1"/>
    </source>
</evidence>
<evidence type="ECO:0000256" key="14">
    <source>
        <dbReference type="ARBA" id="ARBA00049360"/>
    </source>
</evidence>
<dbReference type="EC" id="5.6.2.4" evidence="12"/>
<evidence type="ECO:0000256" key="1">
    <source>
        <dbReference type="ARBA" id="ARBA00001947"/>
    </source>
</evidence>
<dbReference type="Pfam" id="PF09382">
    <property type="entry name" value="RQC"/>
    <property type="match status" value="1"/>
</dbReference>
<comment type="cofactor">
    <cofactor evidence="1">
        <name>Zn(2+)</name>
        <dbReference type="ChEBI" id="CHEBI:29105"/>
    </cofactor>
</comment>
<feature type="compositionally biased region" description="Polar residues" evidence="15">
    <location>
        <begin position="275"/>
        <end position="285"/>
    </location>
</feature>